<evidence type="ECO:0000313" key="2">
    <source>
        <dbReference type="Ensembl" id="ENSLLEP00000001920.1"/>
    </source>
</evidence>
<keyword evidence="3" id="KW-1185">Reference proteome</keyword>
<reference evidence="2" key="1">
    <citation type="submission" date="2025-08" db="UniProtKB">
        <authorList>
            <consortium name="Ensembl"/>
        </authorList>
    </citation>
    <scope>IDENTIFICATION</scope>
</reference>
<sequence>MATPRLLIKPRIVKKWSKKFIRHQSDRCVKNQAKLAQTQRYRQQKPEKLLWNERPSSPSKSPTNARLRCEENE</sequence>
<dbReference type="Proteomes" id="UP000694569">
    <property type="component" value="Unplaced"/>
</dbReference>
<feature type="region of interest" description="Disordered" evidence="1">
    <location>
        <begin position="35"/>
        <end position="73"/>
    </location>
</feature>
<reference evidence="2" key="2">
    <citation type="submission" date="2025-09" db="UniProtKB">
        <authorList>
            <consortium name="Ensembl"/>
        </authorList>
    </citation>
    <scope>IDENTIFICATION</scope>
</reference>
<feature type="compositionally biased region" description="Polar residues" evidence="1">
    <location>
        <begin position="54"/>
        <end position="64"/>
    </location>
</feature>
<proteinExistence type="predicted"/>
<dbReference type="InterPro" id="IPR036351">
    <property type="entry name" value="Ribosomal_eL32_sf"/>
</dbReference>
<evidence type="ECO:0000313" key="3">
    <source>
        <dbReference type="Proteomes" id="UP000694569"/>
    </source>
</evidence>
<organism evidence="2 3">
    <name type="scientific">Leptobrachium leishanense</name>
    <name type="common">Leishan spiny toad</name>
    <dbReference type="NCBI Taxonomy" id="445787"/>
    <lineage>
        <taxon>Eukaryota</taxon>
        <taxon>Metazoa</taxon>
        <taxon>Chordata</taxon>
        <taxon>Craniata</taxon>
        <taxon>Vertebrata</taxon>
        <taxon>Euteleostomi</taxon>
        <taxon>Amphibia</taxon>
        <taxon>Batrachia</taxon>
        <taxon>Anura</taxon>
        <taxon>Pelobatoidea</taxon>
        <taxon>Megophryidae</taxon>
        <taxon>Leptobrachium</taxon>
    </lineage>
</organism>
<dbReference type="AlphaFoldDB" id="A0A8C5LPA0"/>
<dbReference type="SUPFAM" id="SSF52042">
    <property type="entry name" value="Ribosomal protein L32e"/>
    <property type="match status" value="1"/>
</dbReference>
<protein>
    <submittedName>
        <fullName evidence="2">Uncharacterized protein</fullName>
    </submittedName>
</protein>
<dbReference type="Ensembl" id="ENSLLET00000002003.1">
    <property type="protein sequence ID" value="ENSLLEP00000001920.1"/>
    <property type="gene ID" value="ENSLLEG00000001238.1"/>
</dbReference>
<evidence type="ECO:0000256" key="1">
    <source>
        <dbReference type="SAM" id="MobiDB-lite"/>
    </source>
</evidence>
<accession>A0A8C5LPA0</accession>
<name>A0A8C5LPA0_9ANUR</name>